<protein>
    <submittedName>
        <fullName evidence="1">Uncharacterized protein</fullName>
    </submittedName>
</protein>
<accession>A0ABS1UCA9</accession>
<dbReference type="Proteomes" id="UP000660885">
    <property type="component" value="Unassembled WGS sequence"/>
</dbReference>
<sequence>MNERAGEGQSGGINISGSIGSVGGDMVGGNKVVGTPSTAALEEALRPVIEVIRAASSAAQPEAEAKAAALKQEAAKGKGADDRVIAKLVDGLVGLVPGAASAVVSAFGTPILSGITGPVTGFVLDKLRGE</sequence>
<dbReference type="EMBL" id="JAETWB010000060">
    <property type="protein sequence ID" value="MBL6082323.1"/>
    <property type="molecule type" value="Genomic_DNA"/>
</dbReference>
<comment type="caution">
    <text evidence="1">The sequence shown here is derived from an EMBL/GenBank/DDBJ whole genome shotgun (WGS) entry which is preliminary data.</text>
</comment>
<organism evidence="1 2">
    <name type="scientific">Belnapia arida</name>
    <dbReference type="NCBI Taxonomy" id="2804533"/>
    <lineage>
        <taxon>Bacteria</taxon>
        <taxon>Pseudomonadati</taxon>
        <taxon>Pseudomonadota</taxon>
        <taxon>Alphaproteobacteria</taxon>
        <taxon>Acetobacterales</taxon>
        <taxon>Roseomonadaceae</taxon>
        <taxon>Belnapia</taxon>
    </lineage>
</organism>
<proteinExistence type="predicted"/>
<keyword evidence="2" id="KW-1185">Reference proteome</keyword>
<dbReference type="RefSeq" id="WP_202835534.1">
    <property type="nucleotide sequence ID" value="NZ_JAETWB010000060.1"/>
</dbReference>
<name>A0ABS1UCA9_9PROT</name>
<evidence type="ECO:0000313" key="2">
    <source>
        <dbReference type="Proteomes" id="UP000660885"/>
    </source>
</evidence>
<gene>
    <name evidence="1" type="ORF">JMJ56_30580</name>
</gene>
<reference evidence="1 2" key="1">
    <citation type="submission" date="2021-01" db="EMBL/GenBank/DDBJ databases">
        <title>Belnapia mucosa sp. nov. and Belnapia arida sp. nov., isolated from the Tabernas Desert (Almeria, Spain).</title>
        <authorList>
            <person name="Molina-Menor E."/>
            <person name="Vidal-Verdu A."/>
            <person name="Calonge A."/>
            <person name="Satari L."/>
            <person name="Pereto J."/>
            <person name="Porcar M."/>
        </authorList>
    </citation>
    <scope>NUCLEOTIDE SEQUENCE [LARGE SCALE GENOMIC DNA]</scope>
    <source>
        <strain evidence="1 2">T18</strain>
    </source>
</reference>
<evidence type="ECO:0000313" key="1">
    <source>
        <dbReference type="EMBL" id="MBL6082323.1"/>
    </source>
</evidence>